<dbReference type="OrthoDB" id="27254at10239"/>
<organismHost>
    <name type="scientific">Salmonella enterica</name>
    <name type="common">Salmonella choleraesuis</name>
    <dbReference type="NCBI Taxonomy" id="28901"/>
</organismHost>
<organism evidence="1 2">
    <name type="scientific">Salmonella phage S16</name>
    <name type="common">Salmonella phage vB_SenM-S16</name>
    <dbReference type="NCBI Taxonomy" id="1087482"/>
    <lineage>
        <taxon>Viruses</taxon>
        <taxon>Duplodnaviria</taxon>
        <taxon>Heunggongvirae</taxon>
        <taxon>Uroviricota</taxon>
        <taxon>Caudoviricetes</taxon>
        <taxon>Pantevenvirales</taxon>
        <taxon>Straboviridae</taxon>
        <taxon>Tevenvirinae</taxon>
        <taxon>Gelderlandvirus</taxon>
        <taxon>Gelderlandvirus s16</taxon>
    </lineage>
</organism>
<dbReference type="KEGG" id="vg:14675320"/>
<dbReference type="Proteomes" id="UP000011284">
    <property type="component" value="Segment"/>
</dbReference>
<sequence length="105" mass="12121">MVNLILRLVMNPFSSSDAMCESEEMKSLFKELRKLHAEIIVQHTIDAGEKTDINFIHNCINAATAFDVIYFKHKANQKFTKNPYKNISDRIYLAASDAYYEVITE</sequence>
<keyword evidence="2" id="KW-1185">Reference proteome</keyword>
<evidence type="ECO:0000313" key="2">
    <source>
        <dbReference type="Proteomes" id="UP000011284"/>
    </source>
</evidence>
<accession>M1H964</accession>
<dbReference type="RefSeq" id="YP_007501119.1">
    <property type="nucleotide sequence ID" value="NC_020416.1"/>
</dbReference>
<name>M1H964_BPS16</name>
<proteinExistence type="predicted"/>
<protein>
    <submittedName>
        <fullName evidence="1">Uncharacterized protein</fullName>
    </submittedName>
</protein>
<evidence type="ECO:0000313" key="1">
    <source>
        <dbReference type="EMBL" id="AGE48164.1"/>
    </source>
</evidence>
<reference evidence="1 2" key="1">
    <citation type="journal article" date="2013" name="Mol. Microbiol.">
        <title>Long tail fibres of the novel broad-host-range T-even bacteriophage S16 specifically recognize Salmonella OmpC.</title>
        <authorList>
            <person name="Marti R."/>
            <person name="Zurfluh K."/>
            <person name="Hagens S."/>
            <person name="Pianezzi J."/>
            <person name="Klumpp J."/>
            <person name="Loessner M.J."/>
        </authorList>
    </citation>
    <scope>NUCLEOTIDE SEQUENCE [LARGE SCALE GENOMIC DNA]</scope>
</reference>
<dbReference type="EMBL" id="HQ331142">
    <property type="protein sequence ID" value="AGE48164.1"/>
    <property type="molecule type" value="Genomic_DNA"/>
</dbReference>
<dbReference type="GeneID" id="14675320"/>